<evidence type="ECO:0000256" key="1">
    <source>
        <dbReference type="ARBA" id="ARBA00022490"/>
    </source>
</evidence>
<feature type="coiled-coil region" evidence="8">
    <location>
        <begin position="788"/>
        <end position="850"/>
    </location>
</feature>
<comment type="caution">
    <text evidence="12">The sequence shown here is derived from an EMBL/GenBank/DDBJ whole genome shotgun (WGS) entry which is preliminary data.</text>
</comment>
<evidence type="ECO:0000256" key="8">
    <source>
        <dbReference type="HAMAP-Rule" id="MF_02004"/>
    </source>
</evidence>
<organism evidence="12 13">
    <name type="scientific">Candidatus Kerfeldbacteria bacterium RIFOXYB2_FULL_38_14</name>
    <dbReference type="NCBI Taxonomy" id="1798547"/>
    <lineage>
        <taxon>Bacteria</taxon>
        <taxon>Candidatus Kerfeldiibacteriota</taxon>
    </lineage>
</organism>
<sequence length="855" mass="99846">MEKAYNPKQYEDEIYKKWENSGHFTPKCDPKKLVKERFTIPLPPPNANGSLHLGHASMLAYQDIMIRWHRMMGHETLWIPGTDHAGIQTQVVFERELEKNGKTRDDLGREEFYKQCFQFCMNNKSTITGQIRKMGSSCDWTRERFTLNEDMVEEVQKTFVQMYEDGLAYRGERIINWCVRCGTALSDIEVLHKDTPTKFYTIQYGPLQLSTVRPETKFGDTAVAVHPDDQRYQKYIDKKIDIETVLGVATIKVIADKRVDPEFGTGVVKITPAHDPLDFEIGRDHDCEIKQVINFDGTMNEKTGRFSGMKVQEARKEVVKELKKRGLLVKEEDYVSPLSICERCKNPIEPLISKQWFIKTPKLAKLAIAAVKNRDLKIIPEDFTKMYLRRLEEQKDWNISRQIWWGPSMPVWYCNDCNEIMVQMNEPKSCAKCQSNNLRKEKDTFDTWFSSGQWPYTILGGPKATKDFKYFYPTSVLETGWDILLIWVTRMVMLGCYRTGKSPFHTVYLHGLITDREGKKMSKSKGNGIDPLEMIPKYGTDALRLSMIIGTQPGQNLKLYEEKIANNRNFVNKLWNVARFVLSEGALHTMSTNDELLPNETLAEKWITSKTTRLISEVTTDLENYRFSQAAEKIYEFLWHDFADWYIEISKFQPNHQLTLEILETVLKLSHPFIPFVTEQIWHEFGHRDMLMIADWPRYNRRNQYPDEMEAFEQLQNIIIQLRDLRATYKISYSKTFPIYVLGNKKMNAEGKQIIERLARVTIEQGEQKGTKRLLNSMYEFTVDLSDLIDVVAEKQKAEKEIQELEQYIASIKKKLENESFVAHAPEQVVKQEREKLATAEEKRNAKQQELEELN</sequence>
<dbReference type="GO" id="GO:0005829">
    <property type="term" value="C:cytosol"/>
    <property type="evidence" value="ECO:0007669"/>
    <property type="project" value="TreeGrafter"/>
</dbReference>
<evidence type="ECO:0000313" key="12">
    <source>
        <dbReference type="EMBL" id="OGY87209.1"/>
    </source>
</evidence>
<keyword evidence="5 8" id="KW-0648">Protein biosynthesis</keyword>
<comment type="subcellular location">
    <subcellularLocation>
        <location evidence="8">Cytoplasm</location>
    </subcellularLocation>
</comment>
<dbReference type="Pfam" id="PF08264">
    <property type="entry name" value="Anticodon_1"/>
    <property type="match status" value="1"/>
</dbReference>
<dbReference type="GO" id="GO:0006438">
    <property type="term" value="P:valyl-tRNA aminoacylation"/>
    <property type="evidence" value="ECO:0007669"/>
    <property type="project" value="UniProtKB-UniRule"/>
</dbReference>
<keyword evidence="2 8" id="KW-0436">Ligase</keyword>
<dbReference type="HAMAP" id="MF_02004">
    <property type="entry name" value="Val_tRNA_synth_type1"/>
    <property type="match status" value="1"/>
</dbReference>
<dbReference type="Pfam" id="PF10458">
    <property type="entry name" value="Val_tRNA-synt_C"/>
    <property type="match status" value="1"/>
</dbReference>
<dbReference type="NCBIfam" id="NF004349">
    <property type="entry name" value="PRK05729.1"/>
    <property type="match status" value="1"/>
</dbReference>
<evidence type="ECO:0000256" key="3">
    <source>
        <dbReference type="ARBA" id="ARBA00022741"/>
    </source>
</evidence>
<dbReference type="CDD" id="cd07962">
    <property type="entry name" value="Anticodon_Ia_Val"/>
    <property type="match status" value="1"/>
</dbReference>
<evidence type="ECO:0000259" key="11">
    <source>
        <dbReference type="Pfam" id="PF10458"/>
    </source>
</evidence>
<dbReference type="CDD" id="cd00817">
    <property type="entry name" value="ValRS_core"/>
    <property type="match status" value="1"/>
</dbReference>
<keyword evidence="1 8" id="KW-0963">Cytoplasm</keyword>
<name>A0A1G2BF91_9BACT</name>
<dbReference type="PANTHER" id="PTHR11946">
    <property type="entry name" value="VALYL-TRNA SYNTHETASES"/>
    <property type="match status" value="1"/>
</dbReference>
<feature type="domain" description="Aminoacyl-tRNA synthetase class Ia" evidence="9">
    <location>
        <begin position="14"/>
        <end position="558"/>
    </location>
</feature>
<dbReference type="InterPro" id="IPR001412">
    <property type="entry name" value="aa-tRNA-synth_I_CS"/>
</dbReference>
<dbReference type="Gene3D" id="1.10.730.10">
    <property type="entry name" value="Isoleucyl-tRNA Synthetase, Domain 1"/>
    <property type="match status" value="1"/>
</dbReference>
<dbReference type="InterPro" id="IPR013155">
    <property type="entry name" value="M/V/L/I-tRNA-synth_anticd-bd"/>
</dbReference>
<comment type="similarity">
    <text evidence="8">Belongs to the class-I aminoacyl-tRNA synthetase family. ValS type 1 subfamily.</text>
</comment>
<evidence type="ECO:0000259" key="9">
    <source>
        <dbReference type="Pfam" id="PF00133"/>
    </source>
</evidence>
<evidence type="ECO:0000256" key="5">
    <source>
        <dbReference type="ARBA" id="ARBA00022917"/>
    </source>
</evidence>
<evidence type="ECO:0000256" key="6">
    <source>
        <dbReference type="ARBA" id="ARBA00023146"/>
    </source>
</evidence>
<dbReference type="SUPFAM" id="SSF47323">
    <property type="entry name" value="Anticodon-binding domain of a subclass of class I aminoacyl-tRNA synthetases"/>
    <property type="match status" value="1"/>
</dbReference>
<dbReference type="InterPro" id="IPR002303">
    <property type="entry name" value="Valyl-tRNA_ligase"/>
</dbReference>
<dbReference type="Gene3D" id="3.40.50.620">
    <property type="entry name" value="HUPs"/>
    <property type="match status" value="2"/>
</dbReference>
<dbReference type="InterPro" id="IPR033705">
    <property type="entry name" value="Anticodon_Ia_Val"/>
</dbReference>
<dbReference type="FunFam" id="1.10.730.10:FF:000002">
    <property type="entry name" value="Leucine--tRNA ligase"/>
    <property type="match status" value="1"/>
</dbReference>
<comment type="subunit">
    <text evidence="8">Monomer.</text>
</comment>
<evidence type="ECO:0000313" key="13">
    <source>
        <dbReference type="Proteomes" id="UP000176420"/>
    </source>
</evidence>
<evidence type="ECO:0000259" key="10">
    <source>
        <dbReference type="Pfam" id="PF08264"/>
    </source>
</evidence>
<comment type="caution">
    <text evidence="8">Lacks conserved residue(s) required for the propagation of feature annotation.</text>
</comment>
<dbReference type="InterPro" id="IPR019499">
    <property type="entry name" value="Val-tRNA_synth_tRNA-bd"/>
</dbReference>
<dbReference type="GO" id="GO:0004832">
    <property type="term" value="F:valine-tRNA ligase activity"/>
    <property type="evidence" value="ECO:0007669"/>
    <property type="project" value="UniProtKB-UniRule"/>
</dbReference>
<comment type="function">
    <text evidence="8">Catalyzes the attachment of valine to tRNA(Val). As ValRS can inadvertently accommodate and process structurally similar amino acids such as threonine, to avoid such errors, it has a 'posttransfer' editing activity that hydrolyzes mischarged Thr-tRNA(Val) in a tRNA-dependent manner.</text>
</comment>
<dbReference type="EC" id="6.1.1.9" evidence="8"/>
<accession>A0A1G2BF91</accession>
<protein>
    <recommendedName>
        <fullName evidence="8">Valine--tRNA ligase</fullName>
        <ecNumber evidence="8">6.1.1.9</ecNumber>
    </recommendedName>
    <alternativeName>
        <fullName evidence="8">Valyl-tRNA synthetase</fullName>
        <shortName evidence="8">ValRS</shortName>
    </alternativeName>
</protein>
<dbReference type="NCBIfam" id="TIGR00422">
    <property type="entry name" value="valS"/>
    <property type="match status" value="1"/>
</dbReference>
<evidence type="ECO:0000256" key="7">
    <source>
        <dbReference type="ARBA" id="ARBA00047552"/>
    </source>
</evidence>
<dbReference type="Pfam" id="PF00133">
    <property type="entry name" value="tRNA-synt_1"/>
    <property type="match status" value="1"/>
</dbReference>
<dbReference type="PROSITE" id="PS00178">
    <property type="entry name" value="AA_TRNA_LIGASE_I"/>
    <property type="match status" value="1"/>
</dbReference>
<dbReference type="PRINTS" id="PR00986">
    <property type="entry name" value="TRNASYNTHVAL"/>
</dbReference>
<dbReference type="FunFam" id="3.40.50.620:FF:000020">
    <property type="entry name" value="Valine--tRNA ligase, mitochondrial"/>
    <property type="match status" value="1"/>
</dbReference>
<dbReference type="Proteomes" id="UP000176420">
    <property type="component" value="Unassembled WGS sequence"/>
</dbReference>
<dbReference type="InterPro" id="IPR037118">
    <property type="entry name" value="Val-tRNA_synth_C_sf"/>
</dbReference>
<dbReference type="SUPFAM" id="SSF50677">
    <property type="entry name" value="ValRS/IleRS/LeuRS editing domain"/>
    <property type="match status" value="1"/>
</dbReference>
<comment type="domain">
    <text evidence="8">The C-terminal coiled-coil domain is crucial for aminoacylation activity.</text>
</comment>
<evidence type="ECO:0000256" key="4">
    <source>
        <dbReference type="ARBA" id="ARBA00022840"/>
    </source>
</evidence>
<keyword evidence="4 8" id="KW-0067">ATP-binding</keyword>
<feature type="binding site" evidence="8">
    <location>
        <position position="523"/>
    </location>
    <ligand>
        <name>ATP</name>
        <dbReference type="ChEBI" id="CHEBI:30616"/>
    </ligand>
</feature>
<proteinExistence type="inferred from homology"/>
<gene>
    <name evidence="8" type="primary">valS</name>
    <name evidence="12" type="ORF">A2319_01015</name>
</gene>
<dbReference type="InterPro" id="IPR002300">
    <property type="entry name" value="aa-tRNA-synth_Ia"/>
</dbReference>
<comment type="domain">
    <text evidence="8">ValRS has two distinct active sites: one for aminoacylation and one for editing. The misactivated threonine is translocated from the active site to the editing site.</text>
</comment>
<dbReference type="EMBL" id="MHKI01000010">
    <property type="protein sequence ID" value="OGY87209.1"/>
    <property type="molecule type" value="Genomic_DNA"/>
</dbReference>
<dbReference type="InterPro" id="IPR009008">
    <property type="entry name" value="Val/Leu/Ile-tRNA-synth_edit"/>
</dbReference>
<dbReference type="PANTHER" id="PTHR11946:SF93">
    <property type="entry name" value="VALINE--TRNA LIGASE, CHLOROPLASTIC_MITOCHONDRIAL 2"/>
    <property type="match status" value="1"/>
</dbReference>
<feature type="domain" description="Valyl-tRNA synthetase tRNA-binding arm" evidence="11">
    <location>
        <begin position="790"/>
        <end position="854"/>
    </location>
</feature>
<dbReference type="InterPro" id="IPR009080">
    <property type="entry name" value="tRNAsynth_Ia_anticodon-bd"/>
</dbReference>
<keyword evidence="6 8" id="KW-0030">Aminoacyl-tRNA synthetase</keyword>
<dbReference type="GO" id="GO:0005524">
    <property type="term" value="F:ATP binding"/>
    <property type="evidence" value="ECO:0007669"/>
    <property type="project" value="UniProtKB-UniRule"/>
</dbReference>
<dbReference type="Gene3D" id="1.10.287.380">
    <property type="entry name" value="Valyl-tRNA synthetase, C-terminal domain"/>
    <property type="match status" value="1"/>
</dbReference>
<dbReference type="InterPro" id="IPR014729">
    <property type="entry name" value="Rossmann-like_a/b/a_fold"/>
</dbReference>
<dbReference type="GO" id="GO:0002161">
    <property type="term" value="F:aminoacyl-tRNA deacylase activity"/>
    <property type="evidence" value="ECO:0007669"/>
    <property type="project" value="InterPro"/>
</dbReference>
<keyword evidence="8" id="KW-0175">Coiled coil</keyword>
<dbReference type="InterPro" id="IPR010978">
    <property type="entry name" value="tRNA-bd_arm"/>
</dbReference>
<reference evidence="12 13" key="1">
    <citation type="journal article" date="2016" name="Nat. Commun.">
        <title>Thousands of microbial genomes shed light on interconnected biogeochemical processes in an aquifer system.</title>
        <authorList>
            <person name="Anantharaman K."/>
            <person name="Brown C.T."/>
            <person name="Hug L.A."/>
            <person name="Sharon I."/>
            <person name="Castelle C.J."/>
            <person name="Probst A.J."/>
            <person name="Thomas B.C."/>
            <person name="Singh A."/>
            <person name="Wilkins M.J."/>
            <person name="Karaoz U."/>
            <person name="Brodie E.L."/>
            <person name="Williams K.H."/>
            <person name="Hubbard S.S."/>
            <person name="Banfield J.F."/>
        </authorList>
    </citation>
    <scope>NUCLEOTIDE SEQUENCE [LARGE SCALE GENOMIC DNA]</scope>
</reference>
<keyword evidence="3 8" id="KW-0547">Nucleotide-binding</keyword>
<dbReference type="AlphaFoldDB" id="A0A1G2BF91"/>
<feature type="domain" description="Methionyl/Valyl/Leucyl/Isoleucyl-tRNA synthetase anticodon-binding" evidence="10">
    <location>
        <begin position="604"/>
        <end position="736"/>
    </location>
</feature>
<feature type="short sequence motif" description="'KMSKS' region" evidence="8">
    <location>
        <begin position="520"/>
        <end position="524"/>
    </location>
</feature>
<evidence type="ECO:0000256" key="2">
    <source>
        <dbReference type="ARBA" id="ARBA00022598"/>
    </source>
</evidence>
<comment type="catalytic activity">
    <reaction evidence="7 8">
        <text>tRNA(Val) + L-valine + ATP = L-valyl-tRNA(Val) + AMP + diphosphate</text>
        <dbReference type="Rhea" id="RHEA:10704"/>
        <dbReference type="Rhea" id="RHEA-COMP:9672"/>
        <dbReference type="Rhea" id="RHEA-COMP:9708"/>
        <dbReference type="ChEBI" id="CHEBI:30616"/>
        <dbReference type="ChEBI" id="CHEBI:33019"/>
        <dbReference type="ChEBI" id="CHEBI:57762"/>
        <dbReference type="ChEBI" id="CHEBI:78442"/>
        <dbReference type="ChEBI" id="CHEBI:78537"/>
        <dbReference type="ChEBI" id="CHEBI:456215"/>
        <dbReference type="EC" id="6.1.1.9"/>
    </reaction>
</comment>
<dbReference type="SUPFAM" id="SSF46589">
    <property type="entry name" value="tRNA-binding arm"/>
    <property type="match status" value="1"/>
</dbReference>
<dbReference type="SUPFAM" id="SSF52374">
    <property type="entry name" value="Nucleotidylyl transferase"/>
    <property type="match status" value="1"/>
</dbReference>